<dbReference type="InterPro" id="IPR058687">
    <property type="entry name" value="Ig_NPHP4_1st"/>
</dbReference>
<feature type="domain" description="NPHP4 C2-like" evidence="3">
    <location>
        <begin position="148"/>
        <end position="379"/>
    </location>
</feature>
<evidence type="ECO:0000259" key="4">
    <source>
        <dbReference type="Pfam" id="PF26189"/>
    </source>
</evidence>
<gene>
    <name evidence="6" type="ORF">scyTo_0003812</name>
</gene>
<name>A0A401PNU7_SCYTO</name>
<dbReference type="Pfam" id="PF26173">
    <property type="entry name" value="NPHP4_SK"/>
    <property type="match status" value="1"/>
</dbReference>
<dbReference type="InterPro" id="IPR029775">
    <property type="entry name" value="NPHP4"/>
</dbReference>
<keyword evidence="7" id="KW-1185">Reference proteome</keyword>
<accession>A0A401PNU7</accession>
<dbReference type="Pfam" id="PF26186">
    <property type="entry name" value="NPHP4_C2_3rd"/>
    <property type="match status" value="1"/>
</dbReference>
<dbReference type="Pfam" id="PF26189">
    <property type="entry name" value="Ig_NPHP4_2nd"/>
    <property type="match status" value="1"/>
</dbReference>
<dbReference type="GO" id="GO:0090090">
    <property type="term" value="P:negative regulation of canonical Wnt signaling pathway"/>
    <property type="evidence" value="ECO:0007669"/>
    <property type="project" value="InterPro"/>
</dbReference>
<feature type="compositionally biased region" description="Polar residues" evidence="1">
    <location>
        <begin position="392"/>
        <end position="401"/>
    </location>
</feature>
<dbReference type="GO" id="GO:0097546">
    <property type="term" value="C:ciliary base"/>
    <property type="evidence" value="ECO:0007669"/>
    <property type="project" value="TreeGrafter"/>
</dbReference>
<sequence>MMQGQPGLEPAVPPPHAEPQALWALTWSDKGVHQIPEFHPSNELGPPAPEPREDTYQGHRRPRDVASRSYLTTSPWHSTASHLRKGPVQKQLSNQQEPRDGIFNMDPNGAPESHVDEHLQELPFTQVQAPILALRTETGGASTVISRAALAQMHAVGFPEILDDNNELATVIDSDELSRINLKREKADNLQCNEIILQFLAFSRVTAGNHQPGSVYFTFQFYRFPPVTTQQLKLMKMRNAEKGTSKSTPFILVPLNKNGTGDLNSPGLELKYMVEPSYMKEGEQRLFMQYLAMQTLQIDVWDAESLLLIGTATVELKYLLRQGRTAVQVSHELAIITTEYAPDVPMALADITKHGTVKPHGMTTVTKGKLHMRLGNVGHEPKRTVKSPLPTPQSRIISSHDGTAGFSGGSLSTLTMKRLTGHNIYRAQRMIDLDSELASVIFSRARINSFGHQELDKDADIVRKRKLLRMMAVRQLESGVDLKSKTHILAKHEERIHHERDLQIVEAYRERIKTESISKMLSHAITTQYTLYATLGNAEFFEFCLKNPYSVQHTITIECEHPELSVIVNSREWKHFKNLTKTLTPLEEDMFHVEGGVQFPQVYLRPKETVYIPFKFQTFSADHSIAPQGPADGKLSRTNIVNQPNSAPKMIEVSFKIENQKPIAILQVNVEDQPYVIDQTFRFYHPELTFLKKSIRLPPLEALSGLTVQSPNSEFQTHVRCSDFNIICETKKVALNEPQDVFLKVACGPSPEVKKFFVIVYMDPWLAVPIQIWQFYVHSLQRIDVSCVVGELTQFSLVLRGTQTVRKAAAYTSNREELQVTEIYGR</sequence>
<dbReference type="EMBL" id="BFAA01001069">
    <property type="protein sequence ID" value="GCB74721.1"/>
    <property type="molecule type" value="Genomic_DNA"/>
</dbReference>
<evidence type="ECO:0000313" key="7">
    <source>
        <dbReference type="Proteomes" id="UP000288216"/>
    </source>
</evidence>
<dbReference type="PANTHER" id="PTHR31043:SF3">
    <property type="entry name" value="NEPHROCYSTIN-4"/>
    <property type="match status" value="1"/>
</dbReference>
<evidence type="ECO:0008006" key="8">
    <source>
        <dbReference type="Google" id="ProtNLM"/>
    </source>
</evidence>
<dbReference type="OrthoDB" id="313446at2759"/>
<dbReference type="STRING" id="75743.A0A401PNU7"/>
<dbReference type="GO" id="GO:1904491">
    <property type="term" value="P:protein localization to ciliary transition zone"/>
    <property type="evidence" value="ECO:0007669"/>
    <property type="project" value="TreeGrafter"/>
</dbReference>
<dbReference type="GO" id="GO:0035869">
    <property type="term" value="C:ciliary transition zone"/>
    <property type="evidence" value="ECO:0007669"/>
    <property type="project" value="TreeGrafter"/>
</dbReference>
<feature type="region of interest" description="Disordered" evidence="1">
    <location>
        <begin position="379"/>
        <end position="402"/>
    </location>
</feature>
<dbReference type="GO" id="GO:0097730">
    <property type="term" value="C:non-motile cilium"/>
    <property type="evidence" value="ECO:0007669"/>
    <property type="project" value="InterPro"/>
</dbReference>
<comment type="caution">
    <text evidence="6">The sequence shown here is derived from an EMBL/GenBank/DDBJ whole genome shotgun (WGS) entry which is preliminary data.</text>
</comment>
<dbReference type="GO" id="GO:0036064">
    <property type="term" value="C:ciliary basal body"/>
    <property type="evidence" value="ECO:0007669"/>
    <property type="project" value="TreeGrafter"/>
</dbReference>
<feature type="domain" description="NPHP4 Ig-like" evidence="4">
    <location>
        <begin position="681"/>
        <end position="778"/>
    </location>
</feature>
<dbReference type="Pfam" id="PF26190">
    <property type="entry name" value="Ig_NPHP4_1st"/>
    <property type="match status" value="1"/>
</dbReference>
<dbReference type="Proteomes" id="UP000288216">
    <property type="component" value="Unassembled WGS sequence"/>
</dbReference>
<dbReference type="PANTHER" id="PTHR31043">
    <property type="entry name" value="NEPHROCYSTIN-4"/>
    <property type="match status" value="1"/>
</dbReference>
<organism evidence="6 7">
    <name type="scientific">Scyliorhinus torazame</name>
    <name type="common">Cloudy catshark</name>
    <name type="synonym">Catulus torazame</name>
    <dbReference type="NCBI Taxonomy" id="75743"/>
    <lineage>
        <taxon>Eukaryota</taxon>
        <taxon>Metazoa</taxon>
        <taxon>Chordata</taxon>
        <taxon>Craniata</taxon>
        <taxon>Vertebrata</taxon>
        <taxon>Chondrichthyes</taxon>
        <taxon>Elasmobranchii</taxon>
        <taxon>Galeomorphii</taxon>
        <taxon>Galeoidea</taxon>
        <taxon>Carcharhiniformes</taxon>
        <taxon>Scyliorhinidae</taxon>
        <taxon>Scyliorhinus</taxon>
    </lineage>
</organism>
<dbReference type="InterPro" id="IPR058765">
    <property type="entry name" value="NPHP4_C2-like"/>
</dbReference>
<proteinExistence type="predicted"/>
<dbReference type="InterPro" id="IPR058764">
    <property type="entry name" value="NPHP4_SK"/>
</dbReference>
<dbReference type="InterPro" id="IPR058688">
    <property type="entry name" value="Ig_NPHP4_2nd"/>
</dbReference>
<dbReference type="OMA" id="WHSTASH"/>
<feature type="domain" description="NPHP4 Ig-like" evidence="5">
    <location>
        <begin position="527"/>
        <end position="674"/>
    </location>
</feature>
<feature type="compositionally biased region" description="Polar residues" evidence="1">
    <location>
        <begin position="69"/>
        <end position="81"/>
    </location>
</feature>
<evidence type="ECO:0000259" key="3">
    <source>
        <dbReference type="Pfam" id="PF26186"/>
    </source>
</evidence>
<evidence type="ECO:0000256" key="1">
    <source>
        <dbReference type="SAM" id="MobiDB-lite"/>
    </source>
</evidence>
<evidence type="ECO:0000313" key="6">
    <source>
        <dbReference type="EMBL" id="GCB74721.1"/>
    </source>
</evidence>
<feature type="region of interest" description="Disordered" evidence="1">
    <location>
        <begin position="1"/>
        <end position="114"/>
    </location>
</feature>
<dbReference type="AlphaFoldDB" id="A0A401PNU7"/>
<evidence type="ECO:0000259" key="2">
    <source>
        <dbReference type="Pfam" id="PF26173"/>
    </source>
</evidence>
<protein>
    <recommendedName>
        <fullName evidence="8">Nephrocystin-4</fullName>
    </recommendedName>
</protein>
<evidence type="ECO:0000259" key="5">
    <source>
        <dbReference type="Pfam" id="PF26190"/>
    </source>
</evidence>
<reference evidence="6 7" key="1">
    <citation type="journal article" date="2018" name="Nat. Ecol. Evol.">
        <title>Shark genomes provide insights into elasmobranch evolution and the origin of vertebrates.</title>
        <authorList>
            <person name="Hara Y"/>
            <person name="Yamaguchi K"/>
            <person name="Onimaru K"/>
            <person name="Kadota M"/>
            <person name="Koyanagi M"/>
            <person name="Keeley SD"/>
            <person name="Tatsumi K"/>
            <person name="Tanaka K"/>
            <person name="Motone F"/>
            <person name="Kageyama Y"/>
            <person name="Nozu R"/>
            <person name="Adachi N"/>
            <person name="Nishimura O"/>
            <person name="Nakagawa R"/>
            <person name="Tanegashima C"/>
            <person name="Kiyatake I"/>
            <person name="Matsumoto R"/>
            <person name="Murakumo K"/>
            <person name="Nishida K"/>
            <person name="Terakita A"/>
            <person name="Kuratani S"/>
            <person name="Sato K"/>
            <person name="Hyodo S Kuraku.S."/>
        </authorList>
    </citation>
    <scope>NUCLEOTIDE SEQUENCE [LARGE SCALE GENOMIC DNA]</scope>
</reference>
<feature type="domain" description="NPHP4 SK-like" evidence="2">
    <location>
        <begin position="458"/>
        <end position="524"/>
    </location>
</feature>